<dbReference type="RefSeq" id="WP_064024564.1">
    <property type="nucleotide sequence ID" value="NZ_LUUK01000023.1"/>
</dbReference>
<dbReference type="OrthoDB" id="9758568at2"/>
<dbReference type="PROSITE" id="PS51786">
    <property type="entry name" value="LON_PROTEOLYTIC"/>
    <property type="match status" value="1"/>
</dbReference>
<dbReference type="Pfam" id="PF20436">
    <property type="entry name" value="LonB_AAA-LID"/>
    <property type="match status" value="1"/>
</dbReference>
<dbReference type="STRING" id="702114.A1355_01395"/>
<dbReference type="EC" id="3.4.21.53" evidence="2"/>
<sequence length="807" mass="89837">MTIPALAPTLLYKACSLEELPFATTEELEELDIVVGQTRALEAIKFGVRLRKPGYNIFALAPDGTGKLTIVRELAEHEAHRQPVPLDWCYVHNFAQPSKPKAIGLEPGQGRAFQSDMAELIDELSVAIPAAFDGDEYRSRAGELDNESRQRELNVLNRIRDDADQAHIIFTETPTGYAFLPADDNNEPLTPEQFGKLDKDKQRHYHDTVMGLQERVQDAIKLFPQWRKETKRKLQALNREMAELAVNHSIDELKEKYAKWQPILDYLTAVQKDIVEHVRDFMPHGEKTLSFLEIPQEPQPFKRYQVNLIVDFSRKRSAPVICEDLPNYANLIGRIDHQAQMGSLITDFTMIKPGALHKANGGYLILDARKLLQQPYAWEALKRTLQAGEIRIESLERALSLISTTSLEPQPIPLDVKIILLGDPMLYYLLGYYDPEFQDYFKVAADFEGSMDRHGGTLEYARLLATIARREQLRPLSRQAVARVIEHSARLAGDADKLLTHLRTIKDLLTEADYWAGENGHTAIANSDVQQAIDLKTRRLDKIREKLYENIQRGTLMIDTDGEVIGQINGLSVLQVGDFAFGQPSRITATTRMGNGKIVDIERETELGGPLHSKGVLILSHFIAARYARDTPFSLSAGLVFEQSYGHVEGDSASLAELCAILSSLAQVPLRQDLAMTGSINQLGQVQPIGGVNEKIEGFFDICNARGLTGTQGVIIPAGNVPHLMLRWDVVHAAQAGQFHIYPVGGVEQALALLTGTDIGRADDQGRYPADSFNGRIDAQLQAFSRSVQAFSGREASDGGKPRTGID</sequence>
<dbReference type="InterPro" id="IPR046844">
    <property type="entry name" value="Lon-like_helical"/>
</dbReference>
<dbReference type="Pfam" id="PF05362">
    <property type="entry name" value="Lon_C"/>
    <property type="match status" value="1"/>
</dbReference>
<dbReference type="InterPro" id="IPR027065">
    <property type="entry name" value="Lon_Prtase"/>
</dbReference>
<dbReference type="EMBL" id="LUUK01000023">
    <property type="protein sequence ID" value="OAI27025.1"/>
    <property type="molecule type" value="Genomic_DNA"/>
</dbReference>
<dbReference type="AlphaFoldDB" id="A0A177P9U6"/>
<protein>
    <recommendedName>
        <fullName evidence="2">endopeptidase La</fullName>
        <ecNumber evidence="2">3.4.21.53</ecNumber>
    </recommendedName>
</protein>
<dbReference type="InterPro" id="IPR020568">
    <property type="entry name" value="Ribosomal_Su5_D2-typ_SF"/>
</dbReference>
<evidence type="ECO:0000256" key="2">
    <source>
        <dbReference type="PROSITE-ProRule" id="PRU01122"/>
    </source>
</evidence>
<dbReference type="GO" id="GO:0004176">
    <property type="term" value="F:ATP-dependent peptidase activity"/>
    <property type="evidence" value="ECO:0007669"/>
    <property type="project" value="UniProtKB-UniRule"/>
</dbReference>
<keyword evidence="1 2" id="KW-0645">Protease</keyword>
<dbReference type="InterPro" id="IPR046843">
    <property type="entry name" value="LonB_AAA-LID"/>
</dbReference>
<evidence type="ECO:0000313" key="4">
    <source>
        <dbReference type="EMBL" id="OAI27025.1"/>
    </source>
</evidence>
<dbReference type="SUPFAM" id="SSF54211">
    <property type="entry name" value="Ribosomal protein S5 domain 2-like"/>
    <property type="match status" value="1"/>
</dbReference>
<dbReference type="Proteomes" id="UP000077628">
    <property type="component" value="Unassembled WGS sequence"/>
</dbReference>
<dbReference type="GO" id="GO:0030163">
    <property type="term" value="P:protein catabolic process"/>
    <property type="evidence" value="ECO:0007669"/>
    <property type="project" value="InterPro"/>
</dbReference>
<dbReference type="Pfam" id="PF20437">
    <property type="entry name" value="LonC_helical"/>
    <property type="match status" value="1"/>
</dbReference>
<dbReference type="InterPro" id="IPR014721">
    <property type="entry name" value="Ribsml_uS5_D2-typ_fold_subgr"/>
</dbReference>
<dbReference type="SUPFAM" id="SSF52540">
    <property type="entry name" value="P-loop containing nucleoside triphosphate hydrolases"/>
    <property type="match status" value="1"/>
</dbReference>
<dbReference type="Pfam" id="PF13654">
    <property type="entry name" value="AAA_32"/>
    <property type="match status" value="1"/>
</dbReference>
<dbReference type="Gene3D" id="3.40.50.300">
    <property type="entry name" value="P-loop containing nucleotide triphosphate hydrolases"/>
    <property type="match status" value="2"/>
</dbReference>
<dbReference type="GO" id="GO:0004252">
    <property type="term" value="F:serine-type endopeptidase activity"/>
    <property type="evidence" value="ECO:0007669"/>
    <property type="project" value="UniProtKB-UniRule"/>
</dbReference>
<reference evidence="5" key="1">
    <citation type="submission" date="2016-03" db="EMBL/GenBank/DDBJ databases">
        <authorList>
            <person name="Heylen K."/>
            <person name="De Vos P."/>
            <person name="Vekeman B."/>
        </authorList>
    </citation>
    <scope>NUCLEOTIDE SEQUENCE [LARGE SCALE GENOMIC DNA]</scope>
    <source>
        <strain evidence="5">R-45383</strain>
    </source>
</reference>
<proteinExistence type="inferred from homology"/>
<feature type="active site" evidence="2">
    <location>
        <position position="695"/>
    </location>
</feature>
<comment type="catalytic activity">
    <reaction evidence="2">
        <text>Hydrolysis of proteins in presence of ATP.</text>
        <dbReference type="EC" id="3.4.21.53"/>
    </reaction>
</comment>
<dbReference type="InterPro" id="IPR041699">
    <property type="entry name" value="AAA_32"/>
</dbReference>
<evidence type="ECO:0000259" key="3">
    <source>
        <dbReference type="PROSITE" id="PS51786"/>
    </source>
</evidence>
<dbReference type="InterPro" id="IPR027417">
    <property type="entry name" value="P-loop_NTPase"/>
</dbReference>
<accession>A0A177P9U6</accession>
<keyword evidence="5" id="KW-1185">Reference proteome</keyword>
<dbReference type="Gene3D" id="1.10.8.60">
    <property type="match status" value="1"/>
</dbReference>
<feature type="domain" description="Lon proteolytic" evidence="3">
    <location>
        <begin position="562"/>
        <end position="757"/>
    </location>
</feature>
<gene>
    <name evidence="4" type="ORF">A1355_01395</name>
</gene>
<dbReference type="GO" id="GO:0006508">
    <property type="term" value="P:proteolysis"/>
    <property type="evidence" value="ECO:0007669"/>
    <property type="project" value="UniProtKB-KW"/>
</dbReference>
<dbReference type="PANTHER" id="PTHR10046">
    <property type="entry name" value="ATP DEPENDENT LON PROTEASE FAMILY MEMBER"/>
    <property type="match status" value="1"/>
</dbReference>
<dbReference type="PRINTS" id="PR00830">
    <property type="entry name" value="ENDOLAPTASE"/>
</dbReference>
<feature type="active site" evidence="2">
    <location>
        <position position="652"/>
    </location>
</feature>
<dbReference type="Gene3D" id="3.30.230.10">
    <property type="match status" value="1"/>
</dbReference>
<comment type="similarity">
    <text evidence="2">Belongs to the peptidase S16 family.</text>
</comment>
<comment type="caution">
    <text evidence="4">The sequence shown here is derived from an EMBL/GenBank/DDBJ whole genome shotgun (WGS) entry which is preliminary data.</text>
</comment>
<keyword evidence="2" id="KW-0378">Hydrolase</keyword>
<dbReference type="InterPro" id="IPR008269">
    <property type="entry name" value="Lon_proteolytic"/>
</dbReference>
<organism evidence="4 5">
    <name type="scientific">Methylomonas koyamae</name>
    <dbReference type="NCBI Taxonomy" id="702114"/>
    <lineage>
        <taxon>Bacteria</taxon>
        <taxon>Pseudomonadati</taxon>
        <taxon>Pseudomonadota</taxon>
        <taxon>Gammaproteobacteria</taxon>
        <taxon>Methylococcales</taxon>
        <taxon>Methylococcaceae</taxon>
        <taxon>Methylomonas</taxon>
    </lineage>
</organism>
<name>A0A177P9U6_9GAMM</name>
<evidence type="ECO:0000256" key="1">
    <source>
        <dbReference type="ARBA" id="ARBA00022670"/>
    </source>
</evidence>
<evidence type="ECO:0000313" key="5">
    <source>
        <dbReference type="Proteomes" id="UP000077628"/>
    </source>
</evidence>
<dbReference type="GO" id="GO:0005524">
    <property type="term" value="F:ATP binding"/>
    <property type="evidence" value="ECO:0007669"/>
    <property type="project" value="InterPro"/>
</dbReference>
<keyword evidence="2" id="KW-0720">Serine protease</keyword>